<comment type="caution">
    <text evidence="1">The sequence shown here is derived from an EMBL/GenBank/DDBJ whole genome shotgun (WGS) entry which is preliminary data.</text>
</comment>
<proteinExistence type="predicted"/>
<protein>
    <submittedName>
        <fullName evidence="1">Uncharacterized protein</fullName>
    </submittedName>
</protein>
<name>A0ACC2DNI0_DIPCM</name>
<sequence length="577" mass="65250">MQAKFPMERLGIRRCSSQLLILVCNISMVWLFNACQGTEEVRAHQDVNPYLEKKLLNVSLTGDYGNNARVMNCTRIGLNGEPILQISKVLPSGQFFCYNCLSRRKHATFGHNPRWPGSRRLLVSKQSDWYCRCTCIFYKLRVKPQLSSCKLQYIWPAIAQPWHTTNQTNLEPIPKQKCSALILIAALLGVACLGLLALLCIEKRGREAITNETIKQRSVRATLRASLPEEISFRTLRKITNNFNHILGDGGFGLVYNGEFKDGSKVAVKVLDRSMNQGEKEFKAEVVMMATTQHMNVMSLRGFCSEKTHRILVYDFMPNSSLDKWIFRPSGKRGKLDWPVRFSIAVGTARGLTYLHEECSQPIIHLDVKPENILLDDDFTPKLADFGLSRLTSRNQSRIVTKTRGTPGYLAPEWVQCSCITAKVDVYSFGMVLLELVCGREVINMGLGPEQWYLPAWVVHMVEEGRTLDIVDQLILEEVQYFYEDQVRRTIEVALCCIQEDPTLRPRMSRAVQMLEGVVEPKSPVPTKRIVTNLSSTKLKAKMNAYMDAIAEGISDISLENSERSSQVSSGQRSGPV</sequence>
<gene>
    <name evidence="1" type="ORF">O6H91_05G057200</name>
</gene>
<dbReference type="Proteomes" id="UP001162992">
    <property type="component" value="Chromosome 5"/>
</dbReference>
<accession>A0ACC2DNI0</accession>
<evidence type="ECO:0000313" key="1">
    <source>
        <dbReference type="EMBL" id="KAJ7555851.1"/>
    </source>
</evidence>
<keyword evidence="2" id="KW-1185">Reference proteome</keyword>
<evidence type="ECO:0000313" key="2">
    <source>
        <dbReference type="Proteomes" id="UP001162992"/>
    </source>
</evidence>
<reference evidence="2" key="1">
    <citation type="journal article" date="2024" name="Proc. Natl. Acad. Sci. U.S.A.">
        <title>Extraordinary preservation of gene collinearity over three hundred million years revealed in homosporous lycophytes.</title>
        <authorList>
            <person name="Li C."/>
            <person name="Wickell D."/>
            <person name="Kuo L.Y."/>
            <person name="Chen X."/>
            <person name="Nie B."/>
            <person name="Liao X."/>
            <person name="Peng D."/>
            <person name="Ji J."/>
            <person name="Jenkins J."/>
            <person name="Williams M."/>
            <person name="Shu S."/>
            <person name="Plott C."/>
            <person name="Barry K."/>
            <person name="Rajasekar S."/>
            <person name="Grimwood J."/>
            <person name="Han X."/>
            <person name="Sun S."/>
            <person name="Hou Z."/>
            <person name="He W."/>
            <person name="Dai G."/>
            <person name="Sun C."/>
            <person name="Schmutz J."/>
            <person name="Leebens-Mack J.H."/>
            <person name="Li F.W."/>
            <person name="Wang L."/>
        </authorList>
    </citation>
    <scope>NUCLEOTIDE SEQUENCE [LARGE SCALE GENOMIC DNA]</scope>
    <source>
        <strain evidence="2">cv. PW_Plant_1</strain>
    </source>
</reference>
<organism evidence="1 2">
    <name type="scientific">Diphasiastrum complanatum</name>
    <name type="common">Issler's clubmoss</name>
    <name type="synonym">Lycopodium complanatum</name>
    <dbReference type="NCBI Taxonomy" id="34168"/>
    <lineage>
        <taxon>Eukaryota</taxon>
        <taxon>Viridiplantae</taxon>
        <taxon>Streptophyta</taxon>
        <taxon>Embryophyta</taxon>
        <taxon>Tracheophyta</taxon>
        <taxon>Lycopodiopsida</taxon>
        <taxon>Lycopodiales</taxon>
        <taxon>Lycopodiaceae</taxon>
        <taxon>Lycopodioideae</taxon>
        <taxon>Diphasiastrum</taxon>
    </lineage>
</organism>
<dbReference type="EMBL" id="CM055096">
    <property type="protein sequence ID" value="KAJ7555851.1"/>
    <property type="molecule type" value="Genomic_DNA"/>
</dbReference>